<dbReference type="EC" id="2.5.1.9" evidence="5 10"/>
<dbReference type="GO" id="GO:0004746">
    <property type="term" value="F:riboflavin synthase activity"/>
    <property type="evidence" value="ECO:0007669"/>
    <property type="project" value="UniProtKB-UniRule"/>
</dbReference>
<evidence type="ECO:0000259" key="12">
    <source>
        <dbReference type="PROSITE" id="PS51177"/>
    </source>
</evidence>
<dbReference type="PANTHER" id="PTHR21098:SF12">
    <property type="entry name" value="RIBOFLAVIN SYNTHASE"/>
    <property type="match status" value="1"/>
</dbReference>
<dbReference type="PANTHER" id="PTHR21098">
    <property type="entry name" value="RIBOFLAVIN SYNTHASE ALPHA CHAIN"/>
    <property type="match status" value="1"/>
</dbReference>
<dbReference type="InterPro" id="IPR023366">
    <property type="entry name" value="ATP_synth_asu-like_sf"/>
</dbReference>
<feature type="domain" description="Lumazine-binding" evidence="12">
    <location>
        <begin position="1"/>
        <end position="96"/>
    </location>
</feature>
<comment type="caution">
    <text evidence="13">The sequence shown here is derived from an EMBL/GenBank/DDBJ whole genome shotgun (WGS) entry which is preliminary data.</text>
</comment>
<comment type="catalytic activity">
    <reaction evidence="1">
        <text>2 6,7-dimethyl-8-(1-D-ribityl)lumazine + H(+) = 5-amino-6-(D-ribitylamino)uracil + riboflavin</text>
        <dbReference type="Rhea" id="RHEA:20772"/>
        <dbReference type="ChEBI" id="CHEBI:15378"/>
        <dbReference type="ChEBI" id="CHEBI:15934"/>
        <dbReference type="ChEBI" id="CHEBI:57986"/>
        <dbReference type="ChEBI" id="CHEBI:58201"/>
        <dbReference type="EC" id="2.5.1.9"/>
    </reaction>
</comment>
<dbReference type="Pfam" id="PF00677">
    <property type="entry name" value="Lum_binding"/>
    <property type="match status" value="2"/>
</dbReference>
<evidence type="ECO:0000256" key="10">
    <source>
        <dbReference type="NCBIfam" id="TIGR00187"/>
    </source>
</evidence>
<dbReference type="InterPro" id="IPR001783">
    <property type="entry name" value="Lumazine-bd"/>
</dbReference>
<dbReference type="RefSeq" id="WP_188694050.1">
    <property type="nucleotide sequence ID" value="NZ_BMIR01000010.1"/>
</dbReference>
<keyword evidence="8" id="KW-0808">Transferase</keyword>
<sequence length="218" mass="23836">MFTGIIEEIGEIQRIKATTNAMRLTITAEHILKDLSIGDSLAINGVCLTVTSFDEHCFAVDVMPETLQATTLKHLTFRAKVNIERALATNGRLGGHFVTGHVDGTGQIIKKTPVANAVYFEIKANKTLLRDMILKGSVAVDGTSLTIFALTEQSFTLSLIPHTVAASILGHKDIGDTVNIECDMLAKYLRHFISCNRNEDSPVPSAITTHFLEEHGYK</sequence>
<reference evidence="13" key="2">
    <citation type="submission" date="2020-09" db="EMBL/GenBank/DDBJ databases">
        <authorList>
            <person name="Sun Q."/>
            <person name="Zhou Y."/>
        </authorList>
    </citation>
    <scope>NUCLEOTIDE SEQUENCE</scope>
    <source>
        <strain evidence="13">CGMCC 1.15371</strain>
    </source>
</reference>
<dbReference type="InterPro" id="IPR017938">
    <property type="entry name" value="Riboflavin_synthase-like_b-brl"/>
</dbReference>
<evidence type="ECO:0000313" key="13">
    <source>
        <dbReference type="EMBL" id="GGE44106.1"/>
    </source>
</evidence>
<evidence type="ECO:0000313" key="14">
    <source>
        <dbReference type="Proteomes" id="UP000628775"/>
    </source>
</evidence>
<dbReference type="EMBL" id="BMIR01000010">
    <property type="protein sequence ID" value="GGE44106.1"/>
    <property type="molecule type" value="Genomic_DNA"/>
</dbReference>
<dbReference type="PROSITE" id="PS51177">
    <property type="entry name" value="LUMAZINE_BIND"/>
    <property type="match status" value="2"/>
</dbReference>
<evidence type="ECO:0000256" key="5">
    <source>
        <dbReference type="ARBA" id="ARBA00012827"/>
    </source>
</evidence>
<reference evidence="13" key="1">
    <citation type="journal article" date="2014" name="Int. J. Syst. Evol. Microbiol.">
        <title>Complete genome sequence of Corynebacterium casei LMG S-19264T (=DSM 44701T), isolated from a smear-ripened cheese.</title>
        <authorList>
            <consortium name="US DOE Joint Genome Institute (JGI-PGF)"/>
            <person name="Walter F."/>
            <person name="Albersmeier A."/>
            <person name="Kalinowski J."/>
            <person name="Ruckert C."/>
        </authorList>
    </citation>
    <scope>NUCLEOTIDE SEQUENCE</scope>
    <source>
        <strain evidence="13">CGMCC 1.15371</strain>
    </source>
</reference>
<dbReference type="Gene3D" id="2.40.30.20">
    <property type="match status" value="2"/>
</dbReference>
<evidence type="ECO:0000256" key="3">
    <source>
        <dbReference type="ARBA" id="ARBA00004887"/>
    </source>
</evidence>
<evidence type="ECO:0000256" key="9">
    <source>
        <dbReference type="ARBA" id="ARBA00022737"/>
    </source>
</evidence>
<evidence type="ECO:0000256" key="7">
    <source>
        <dbReference type="ARBA" id="ARBA00022619"/>
    </source>
</evidence>
<dbReference type="InterPro" id="IPR026017">
    <property type="entry name" value="Lumazine-bd_dom"/>
</dbReference>
<feature type="repeat" description="Lumazine-binding" evidence="11">
    <location>
        <begin position="1"/>
        <end position="96"/>
    </location>
</feature>
<evidence type="ECO:0000256" key="2">
    <source>
        <dbReference type="ARBA" id="ARBA00002803"/>
    </source>
</evidence>
<dbReference type="NCBIfam" id="NF009566">
    <property type="entry name" value="PRK13020.1"/>
    <property type="match status" value="1"/>
</dbReference>
<dbReference type="PIRSF" id="PIRSF000498">
    <property type="entry name" value="Riboflavin_syn_A"/>
    <property type="match status" value="1"/>
</dbReference>
<dbReference type="Proteomes" id="UP000628775">
    <property type="component" value="Unassembled WGS sequence"/>
</dbReference>
<comment type="pathway">
    <text evidence="3">Cofactor biosynthesis; riboflavin biosynthesis; riboflavin from 2-hydroxy-3-oxobutyl phosphate and 5-amino-6-(D-ribitylamino)uracil: step 2/2.</text>
</comment>
<name>A0A8J3DV41_9BACL</name>
<comment type="subunit">
    <text evidence="4">Homotrimer.</text>
</comment>
<feature type="domain" description="Lumazine-binding" evidence="12">
    <location>
        <begin position="97"/>
        <end position="193"/>
    </location>
</feature>
<dbReference type="SUPFAM" id="SSF63380">
    <property type="entry name" value="Riboflavin synthase domain-like"/>
    <property type="match status" value="2"/>
</dbReference>
<keyword evidence="14" id="KW-1185">Reference proteome</keyword>
<evidence type="ECO:0000256" key="11">
    <source>
        <dbReference type="PROSITE-ProRule" id="PRU00524"/>
    </source>
</evidence>
<dbReference type="GO" id="GO:0009231">
    <property type="term" value="P:riboflavin biosynthetic process"/>
    <property type="evidence" value="ECO:0007669"/>
    <property type="project" value="UniProtKB-KW"/>
</dbReference>
<proteinExistence type="predicted"/>
<dbReference type="NCBIfam" id="TIGR00187">
    <property type="entry name" value="ribE"/>
    <property type="match status" value="1"/>
</dbReference>
<evidence type="ECO:0000256" key="8">
    <source>
        <dbReference type="ARBA" id="ARBA00022679"/>
    </source>
</evidence>
<dbReference type="CDD" id="cd00402">
    <property type="entry name" value="Riboflavin_synthase_like"/>
    <property type="match status" value="1"/>
</dbReference>
<dbReference type="FunFam" id="2.40.30.20:FF:000004">
    <property type="entry name" value="Riboflavin synthase, alpha subunit"/>
    <property type="match status" value="1"/>
</dbReference>
<dbReference type="FunFam" id="2.40.30.20:FF:000003">
    <property type="entry name" value="Riboflavin synthase, alpha subunit"/>
    <property type="match status" value="1"/>
</dbReference>
<evidence type="ECO:0000256" key="4">
    <source>
        <dbReference type="ARBA" id="ARBA00011233"/>
    </source>
</evidence>
<feature type="repeat" description="Lumazine-binding" evidence="11">
    <location>
        <begin position="97"/>
        <end position="193"/>
    </location>
</feature>
<comment type="function">
    <text evidence="2">Catalyzes the dismutation of two molecules of 6,7-dimethyl-8-ribityllumazine, resulting in the formation of riboflavin and 5-amino-6-(D-ribitylamino)uracil.</text>
</comment>
<protein>
    <recommendedName>
        <fullName evidence="6 10">Riboflavin synthase</fullName>
        <ecNumber evidence="5 10">2.5.1.9</ecNumber>
    </recommendedName>
</protein>
<accession>A0A8J3DV41</accession>
<organism evidence="13 14">
    <name type="scientific">Pullulanibacillus camelliae</name>
    <dbReference type="NCBI Taxonomy" id="1707096"/>
    <lineage>
        <taxon>Bacteria</taxon>
        <taxon>Bacillati</taxon>
        <taxon>Bacillota</taxon>
        <taxon>Bacilli</taxon>
        <taxon>Bacillales</taxon>
        <taxon>Sporolactobacillaceae</taxon>
        <taxon>Pullulanibacillus</taxon>
    </lineage>
</organism>
<evidence type="ECO:0000256" key="1">
    <source>
        <dbReference type="ARBA" id="ARBA00000968"/>
    </source>
</evidence>
<dbReference type="NCBIfam" id="NF006767">
    <property type="entry name" value="PRK09289.1"/>
    <property type="match status" value="1"/>
</dbReference>
<evidence type="ECO:0000256" key="6">
    <source>
        <dbReference type="ARBA" id="ARBA00013950"/>
    </source>
</evidence>
<dbReference type="AlphaFoldDB" id="A0A8J3DV41"/>
<keyword evidence="7" id="KW-0686">Riboflavin biosynthesis</keyword>
<keyword evidence="9" id="KW-0677">Repeat</keyword>
<gene>
    <name evidence="13" type="primary">ribE</name>
    <name evidence="13" type="ORF">GCM10011391_23620</name>
</gene>